<dbReference type="InterPro" id="IPR011009">
    <property type="entry name" value="Kinase-like_dom_sf"/>
</dbReference>
<keyword evidence="9" id="KW-0418">Kinase</keyword>
<evidence type="ECO:0000256" key="18">
    <source>
        <dbReference type="ARBA" id="ARBA00051243"/>
    </source>
</evidence>
<dbReference type="PANTHER" id="PTHR24416:SF621">
    <property type="entry name" value="TYROSINE KINASE RECEPTOR CAD96CA"/>
    <property type="match status" value="1"/>
</dbReference>
<proteinExistence type="inferred from homology"/>
<keyword evidence="6 24" id="KW-0732">Signal</keyword>
<dbReference type="PROSITE" id="PS50011">
    <property type="entry name" value="PROTEIN_KINASE_DOM"/>
    <property type="match status" value="1"/>
</dbReference>
<comment type="subcellular location">
    <subcellularLocation>
        <location evidence="1">Membrane</location>
        <topology evidence="1">Single-pass type I membrane protein</topology>
    </subcellularLocation>
</comment>
<dbReference type="PROSITE" id="PS50853">
    <property type="entry name" value="FN3"/>
    <property type="match status" value="1"/>
</dbReference>
<evidence type="ECO:0000256" key="22">
    <source>
        <dbReference type="PROSITE-ProRule" id="PRU10141"/>
    </source>
</evidence>
<dbReference type="Proteomes" id="UP000694845">
    <property type="component" value="Unplaced"/>
</dbReference>
<dbReference type="SUPFAM" id="SSF49265">
    <property type="entry name" value="Fibronectin type III"/>
    <property type="match status" value="1"/>
</dbReference>
<evidence type="ECO:0000256" key="11">
    <source>
        <dbReference type="ARBA" id="ARBA00022989"/>
    </source>
</evidence>
<feature type="domain" description="Ig-like" evidence="26">
    <location>
        <begin position="22"/>
        <end position="141"/>
    </location>
</feature>
<feature type="binding site" evidence="20 22">
    <location>
        <position position="876"/>
    </location>
    <ligand>
        <name>ATP</name>
        <dbReference type="ChEBI" id="CHEBI:30616"/>
    </ligand>
</feature>
<feature type="domain" description="Ig-like" evidence="26">
    <location>
        <begin position="456"/>
        <end position="546"/>
    </location>
</feature>
<reference evidence="29" key="1">
    <citation type="submission" date="2025-08" db="UniProtKB">
        <authorList>
            <consortium name="RefSeq"/>
        </authorList>
    </citation>
    <scope>IDENTIFICATION</scope>
</reference>
<dbReference type="InterPro" id="IPR050122">
    <property type="entry name" value="RTK"/>
</dbReference>
<dbReference type="InterPro" id="IPR000719">
    <property type="entry name" value="Prot_kinase_dom"/>
</dbReference>
<feature type="binding site" evidence="21">
    <location>
        <position position="1002"/>
    </location>
    <ligand>
        <name>Mg(2+)</name>
        <dbReference type="ChEBI" id="CHEBI:18420"/>
    </ligand>
</feature>
<dbReference type="InterPro" id="IPR013162">
    <property type="entry name" value="CD80_C2-set"/>
</dbReference>
<dbReference type="SMART" id="SM00060">
    <property type="entry name" value="FN3"/>
    <property type="match status" value="1"/>
</dbReference>
<feature type="domain" description="Fibronectin type-III" evidence="27">
    <location>
        <begin position="557"/>
        <end position="653"/>
    </location>
</feature>
<comment type="similarity">
    <text evidence="2">Belongs to the protein kinase superfamily. CAMK Ser/Thr protein kinase family.</text>
</comment>
<evidence type="ECO:0000259" key="27">
    <source>
        <dbReference type="PROSITE" id="PS50853"/>
    </source>
</evidence>
<evidence type="ECO:0000256" key="21">
    <source>
        <dbReference type="PIRSR" id="PIRSR000615-3"/>
    </source>
</evidence>
<evidence type="ECO:0000256" key="4">
    <source>
        <dbReference type="ARBA" id="ARBA00022679"/>
    </source>
</evidence>
<organism evidence="28 29">
    <name type="scientific">Acanthaster planci</name>
    <name type="common">Crown-of-thorns starfish</name>
    <dbReference type="NCBI Taxonomy" id="133434"/>
    <lineage>
        <taxon>Eukaryota</taxon>
        <taxon>Metazoa</taxon>
        <taxon>Echinodermata</taxon>
        <taxon>Eleutherozoa</taxon>
        <taxon>Asterozoa</taxon>
        <taxon>Asteroidea</taxon>
        <taxon>Valvatacea</taxon>
        <taxon>Valvatida</taxon>
        <taxon>Acanthasteridae</taxon>
        <taxon>Acanthaster</taxon>
    </lineage>
</organism>
<name>A0A8B7ZUY9_ACAPL</name>
<dbReference type="SUPFAM" id="SSF56112">
    <property type="entry name" value="Protein kinase-like (PK-like)"/>
    <property type="match status" value="1"/>
</dbReference>
<evidence type="ECO:0000259" key="25">
    <source>
        <dbReference type="PROSITE" id="PS50011"/>
    </source>
</evidence>
<dbReference type="SMART" id="SM00219">
    <property type="entry name" value="TyrKc"/>
    <property type="match status" value="1"/>
</dbReference>
<dbReference type="PROSITE" id="PS50835">
    <property type="entry name" value="IG_LIKE"/>
    <property type="match status" value="5"/>
</dbReference>
<sequence length="1148" mass="124962">MASVTVIFIFAVGLSEVFRFERGIAVTADSSVTVISGGSTNLTCTYEVQGTSVVSLEWRKGATFASGTRVVRFQTPNFDTVYGPVYGPPVYTAYRDGTISSGILTLQISPVIYKPNETEIYWCRVVVTGGVIVKERSTTVTIIVPPDTPNIIGSSSMTENIETTLTCTADMGYPDDLSLVWSNGGSPIAGPTTSSSASGSHYSFASTLTFTPRRQDNGNNITCRASRAPWILGPPGTLGPIDVHFCCKMVSISCPSRSASGNIVQLSCQSDSSNPATVLVWSTNNPVQTNPTGPVLEDGNFGGYETTLSLTTGALTKQDNGATYRCCAMTTISCAGIVCDSCVLNVEYPPDFSVPTVMPNRPVEEGDTVILFCSADANPKPNDFITWEKVGSLDFLPSVYSDGASNLTLSSIRKEQAGSYRCQGNNGVPPVVHSSTVDVIVHYGVGILNKKDTSVGANTGFNATLVCEAKGHPLPRMTWQGPAGVEITNQTEPGRIFQADTIIDGDDMFGFTVRSILHISQVTAMGDYGSYTCNSGNGIGMVDTVAIVLNDKVKPLPPENVLINPGTVTESSVTISWRPGNDGGEAQWFFVNYREVETTAEFDPNTQARIDNDAYEYVIKGLRAYTVYELEVYAENRHGVGKSITRIFRTRPDSPANLGIVVTANQDTGSVLVEGIPQDGDTSTCLQLEARLTDQSSWFNYGDCLETNTDLAIQEVRSSYCRNGFCSLATSAISVGGQSNNAGLIAGLVILAIIALISITLNVVTIRDIRRSRGPPRENGKCAPKGKHISQGKRAVVHEAVEYQDLDPVPLHVLAVSGSRNPGTSAYASISETATAFSRDKLRIERELGQGAFGKVMLGKASDIVQFGTTTQVALKTLRDDADLMERGDLLRELDFMKQLPSHANVVKLLGFCVDRDPIYIIMEYMTNGSLKDLLTSSRAKGKQVYSNLHGRSKSLTSRDLLKFAKDVAEGMAFLALQQCIHRDLAARNVLVGENMVCKLSDFGLARDIKNKRMYQRQSEGRLPIRWMALESVVDDVYTTESDVWSYGIFLWEIVTLGARPYPTMSAKTMITKLQEGYRMPRPDHCQDEIYQLMLACWQEESTARPSFTEISQKLEKALESPHDCIALSDYQEFQYEVTTPDSPDERI</sequence>
<dbReference type="Gene3D" id="3.30.200.20">
    <property type="entry name" value="Phosphorylase Kinase, domain 1"/>
    <property type="match status" value="1"/>
</dbReference>
<keyword evidence="10 20" id="KW-0067">ATP-binding</keyword>
<dbReference type="AlphaFoldDB" id="A0A8B7ZUY9"/>
<dbReference type="InterPro" id="IPR003598">
    <property type="entry name" value="Ig_sub2"/>
</dbReference>
<dbReference type="InterPro" id="IPR036116">
    <property type="entry name" value="FN3_sf"/>
</dbReference>
<dbReference type="CDD" id="cd00096">
    <property type="entry name" value="Ig"/>
    <property type="match status" value="2"/>
</dbReference>
<dbReference type="InterPro" id="IPR007110">
    <property type="entry name" value="Ig-like_dom"/>
</dbReference>
<keyword evidence="17" id="KW-0393">Immunoglobulin domain</keyword>
<protein>
    <recommendedName>
        <fullName evidence="3">receptor protein-tyrosine kinase</fullName>
        <ecNumber evidence="3">2.7.10.1</ecNumber>
    </recommendedName>
</protein>
<keyword evidence="21" id="KW-0479">Metal-binding</keyword>
<dbReference type="GO" id="GO:0005524">
    <property type="term" value="F:ATP binding"/>
    <property type="evidence" value="ECO:0007669"/>
    <property type="project" value="UniProtKB-UniRule"/>
</dbReference>
<dbReference type="GO" id="GO:0046872">
    <property type="term" value="F:metal ion binding"/>
    <property type="evidence" value="ECO:0007669"/>
    <property type="project" value="UniProtKB-KW"/>
</dbReference>
<dbReference type="InterPro" id="IPR020635">
    <property type="entry name" value="Tyr_kinase_cat_dom"/>
</dbReference>
<dbReference type="PRINTS" id="PR00109">
    <property type="entry name" value="TYRKINASE"/>
</dbReference>
<evidence type="ECO:0000256" key="8">
    <source>
        <dbReference type="ARBA" id="ARBA00022741"/>
    </source>
</evidence>
<dbReference type="GO" id="GO:0007169">
    <property type="term" value="P:cell surface receptor protein tyrosine kinase signaling pathway"/>
    <property type="evidence" value="ECO:0007669"/>
    <property type="project" value="TreeGrafter"/>
</dbReference>
<keyword evidence="15" id="KW-0675">Receptor</keyword>
<dbReference type="CDD" id="cd00192">
    <property type="entry name" value="PTKc"/>
    <property type="match status" value="1"/>
</dbReference>
<evidence type="ECO:0000256" key="23">
    <source>
        <dbReference type="SAM" id="Phobius"/>
    </source>
</evidence>
<keyword evidence="4" id="KW-0808">Transferase</keyword>
<gene>
    <name evidence="29" type="primary">LOC110988925</name>
</gene>
<dbReference type="InterPro" id="IPR036179">
    <property type="entry name" value="Ig-like_dom_sf"/>
</dbReference>
<dbReference type="Pfam" id="PF08205">
    <property type="entry name" value="C2-set_2"/>
    <property type="match status" value="1"/>
</dbReference>
<evidence type="ECO:0000256" key="9">
    <source>
        <dbReference type="ARBA" id="ARBA00022777"/>
    </source>
</evidence>
<evidence type="ECO:0000256" key="7">
    <source>
        <dbReference type="ARBA" id="ARBA00022737"/>
    </source>
</evidence>
<evidence type="ECO:0000313" key="29">
    <source>
        <dbReference type="RefSeq" id="XP_022108595.1"/>
    </source>
</evidence>
<comment type="catalytic activity">
    <reaction evidence="18">
        <text>L-tyrosyl-[protein] + ATP = O-phospho-L-tyrosyl-[protein] + ADP + H(+)</text>
        <dbReference type="Rhea" id="RHEA:10596"/>
        <dbReference type="Rhea" id="RHEA-COMP:10136"/>
        <dbReference type="Rhea" id="RHEA-COMP:20101"/>
        <dbReference type="ChEBI" id="CHEBI:15378"/>
        <dbReference type="ChEBI" id="CHEBI:30616"/>
        <dbReference type="ChEBI" id="CHEBI:46858"/>
        <dbReference type="ChEBI" id="CHEBI:61978"/>
        <dbReference type="ChEBI" id="CHEBI:456216"/>
        <dbReference type="EC" id="2.7.10.1"/>
    </reaction>
</comment>
<dbReference type="Pfam" id="PF07714">
    <property type="entry name" value="PK_Tyr_Ser-Thr"/>
    <property type="match status" value="1"/>
</dbReference>
<dbReference type="SMART" id="SM00408">
    <property type="entry name" value="IGc2"/>
    <property type="match status" value="2"/>
</dbReference>
<evidence type="ECO:0000256" key="5">
    <source>
        <dbReference type="ARBA" id="ARBA00022692"/>
    </source>
</evidence>
<evidence type="ECO:0000256" key="12">
    <source>
        <dbReference type="ARBA" id="ARBA00023136"/>
    </source>
</evidence>
<dbReference type="PROSITE" id="PS00109">
    <property type="entry name" value="PROTEIN_KINASE_TYR"/>
    <property type="match status" value="1"/>
</dbReference>
<evidence type="ECO:0000256" key="20">
    <source>
        <dbReference type="PIRSR" id="PIRSR000615-2"/>
    </source>
</evidence>
<keyword evidence="12 23" id="KW-0472">Membrane</keyword>
<keyword evidence="28" id="KW-1185">Reference proteome</keyword>
<dbReference type="Pfam" id="PF00041">
    <property type="entry name" value="fn3"/>
    <property type="match status" value="1"/>
</dbReference>
<evidence type="ECO:0000256" key="19">
    <source>
        <dbReference type="PIRSR" id="PIRSR000615-1"/>
    </source>
</evidence>
<dbReference type="GO" id="GO:0043235">
    <property type="term" value="C:receptor complex"/>
    <property type="evidence" value="ECO:0007669"/>
    <property type="project" value="TreeGrafter"/>
</dbReference>
<evidence type="ECO:0000256" key="17">
    <source>
        <dbReference type="ARBA" id="ARBA00023319"/>
    </source>
</evidence>
<keyword evidence="11 23" id="KW-1133">Transmembrane helix</keyword>
<keyword evidence="21" id="KW-0460">Magnesium</keyword>
<keyword evidence="14" id="KW-1015">Disulfide bond</keyword>
<evidence type="ECO:0000313" key="28">
    <source>
        <dbReference type="Proteomes" id="UP000694845"/>
    </source>
</evidence>
<feature type="binding site" evidence="20">
    <location>
        <position position="988"/>
    </location>
    <ligand>
        <name>ATP</name>
        <dbReference type="ChEBI" id="CHEBI:30616"/>
    </ligand>
</feature>
<feature type="domain" description="Ig-like" evidence="26">
    <location>
        <begin position="146"/>
        <end position="226"/>
    </location>
</feature>
<dbReference type="Gene3D" id="1.10.510.10">
    <property type="entry name" value="Transferase(Phosphotransferase) domain 1"/>
    <property type="match status" value="1"/>
</dbReference>
<evidence type="ECO:0000256" key="13">
    <source>
        <dbReference type="ARBA" id="ARBA00023137"/>
    </source>
</evidence>
<feature type="domain" description="Ig-like" evidence="26">
    <location>
        <begin position="234"/>
        <end position="326"/>
    </location>
</feature>
<keyword evidence="16" id="KW-0325">Glycoprotein</keyword>
<feature type="transmembrane region" description="Helical" evidence="23">
    <location>
        <begin position="742"/>
        <end position="764"/>
    </location>
</feature>
<dbReference type="RefSeq" id="XP_022108595.1">
    <property type="nucleotide sequence ID" value="XM_022252903.1"/>
</dbReference>
<dbReference type="CDD" id="cd00063">
    <property type="entry name" value="FN3"/>
    <property type="match status" value="1"/>
</dbReference>
<dbReference type="GO" id="GO:0004714">
    <property type="term" value="F:transmembrane receptor protein tyrosine kinase activity"/>
    <property type="evidence" value="ECO:0007669"/>
    <property type="project" value="UniProtKB-EC"/>
</dbReference>
<dbReference type="OMA" id="YIIVVEL"/>
<keyword evidence="8 20" id="KW-0547">Nucleotide-binding</keyword>
<dbReference type="InterPro" id="IPR003961">
    <property type="entry name" value="FN3_dom"/>
</dbReference>
<evidence type="ECO:0000259" key="26">
    <source>
        <dbReference type="PROSITE" id="PS50835"/>
    </source>
</evidence>
<feature type="binding site" evidence="21">
    <location>
        <position position="989"/>
    </location>
    <ligand>
        <name>Mg(2+)</name>
        <dbReference type="ChEBI" id="CHEBI:18420"/>
    </ligand>
</feature>
<dbReference type="SMART" id="SM00409">
    <property type="entry name" value="IG"/>
    <property type="match status" value="4"/>
</dbReference>
<evidence type="ECO:0000256" key="15">
    <source>
        <dbReference type="ARBA" id="ARBA00023170"/>
    </source>
</evidence>
<feature type="signal peptide" evidence="24">
    <location>
        <begin position="1"/>
        <end position="19"/>
    </location>
</feature>
<evidence type="ECO:0000256" key="14">
    <source>
        <dbReference type="ARBA" id="ARBA00023157"/>
    </source>
</evidence>
<dbReference type="InterPro" id="IPR017441">
    <property type="entry name" value="Protein_kinase_ATP_BS"/>
</dbReference>
<dbReference type="SUPFAM" id="SSF48726">
    <property type="entry name" value="Immunoglobulin"/>
    <property type="match status" value="5"/>
</dbReference>
<dbReference type="KEGG" id="aplc:110988925"/>
<feature type="chain" id="PRO_5034049930" description="receptor protein-tyrosine kinase" evidence="24">
    <location>
        <begin position="20"/>
        <end position="1148"/>
    </location>
</feature>
<feature type="domain" description="Ig-like" evidence="26">
    <location>
        <begin position="350"/>
        <end position="438"/>
    </location>
</feature>
<evidence type="ECO:0000256" key="2">
    <source>
        <dbReference type="ARBA" id="ARBA00006692"/>
    </source>
</evidence>
<dbReference type="InterPro" id="IPR001245">
    <property type="entry name" value="Ser-Thr/Tyr_kinase_cat_dom"/>
</dbReference>
<dbReference type="InterPro" id="IPR013783">
    <property type="entry name" value="Ig-like_fold"/>
</dbReference>
<dbReference type="InterPro" id="IPR008266">
    <property type="entry name" value="Tyr_kinase_AS"/>
</dbReference>
<dbReference type="FunFam" id="1.10.510.10:FF:000190">
    <property type="entry name" value="Proto-oncogene tyrosine-protein kinase receptor Ret"/>
    <property type="match status" value="1"/>
</dbReference>
<evidence type="ECO:0000256" key="3">
    <source>
        <dbReference type="ARBA" id="ARBA00011902"/>
    </source>
</evidence>
<dbReference type="Pfam" id="PF13927">
    <property type="entry name" value="Ig_3"/>
    <property type="match status" value="1"/>
</dbReference>
<dbReference type="OrthoDB" id="538607at2759"/>
<accession>A0A8B7ZUY9</accession>
<feature type="domain" description="Protein kinase" evidence="25">
    <location>
        <begin position="842"/>
        <end position="1126"/>
    </location>
</feature>
<keyword evidence="13" id="KW-0829">Tyrosine-protein kinase</keyword>
<dbReference type="Gene3D" id="2.60.40.10">
    <property type="entry name" value="Immunoglobulins"/>
    <property type="match status" value="6"/>
</dbReference>
<evidence type="ECO:0000256" key="1">
    <source>
        <dbReference type="ARBA" id="ARBA00004479"/>
    </source>
</evidence>
<feature type="binding site" evidence="20">
    <location>
        <begin position="849"/>
        <end position="856"/>
    </location>
    <ligand>
        <name>ATP</name>
        <dbReference type="ChEBI" id="CHEBI:30616"/>
    </ligand>
</feature>
<dbReference type="GO" id="GO:0005886">
    <property type="term" value="C:plasma membrane"/>
    <property type="evidence" value="ECO:0007669"/>
    <property type="project" value="TreeGrafter"/>
</dbReference>
<dbReference type="PANTHER" id="PTHR24416">
    <property type="entry name" value="TYROSINE-PROTEIN KINASE RECEPTOR"/>
    <property type="match status" value="1"/>
</dbReference>
<keyword evidence="7" id="KW-0677">Repeat</keyword>
<evidence type="ECO:0000256" key="6">
    <source>
        <dbReference type="ARBA" id="ARBA00022729"/>
    </source>
</evidence>
<evidence type="ECO:0000256" key="10">
    <source>
        <dbReference type="ARBA" id="ARBA00022840"/>
    </source>
</evidence>
<keyword evidence="5 23" id="KW-0812">Transmembrane</keyword>
<dbReference type="PROSITE" id="PS00107">
    <property type="entry name" value="PROTEIN_KINASE_ATP"/>
    <property type="match status" value="1"/>
</dbReference>
<dbReference type="GeneID" id="110988925"/>
<evidence type="ECO:0000256" key="16">
    <source>
        <dbReference type="ARBA" id="ARBA00023180"/>
    </source>
</evidence>
<dbReference type="EC" id="2.7.10.1" evidence="3"/>
<dbReference type="InterPro" id="IPR003599">
    <property type="entry name" value="Ig_sub"/>
</dbReference>
<evidence type="ECO:0000256" key="24">
    <source>
        <dbReference type="SAM" id="SignalP"/>
    </source>
</evidence>
<feature type="active site" description="Proton acceptor" evidence="19">
    <location>
        <position position="984"/>
    </location>
</feature>